<dbReference type="GO" id="GO:0032993">
    <property type="term" value="C:protein-DNA complex"/>
    <property type="evidence" value="ECO:0007669"/>
    <property type="project" value="TreeGrafter"/>
</dbReference>
<dbReference type="GO" id="GO:0005829">
    <property type="term" value="C:cytosol"/>
    <property type="evidence" value="ECO:0007669"/>
    <property type="project" value="TreeGrafter"/>
</dbReference>
<evidence type="ECO:0000256" key="4">
    <source>
        <dbReference type="ARBA" id="ARBA00023125"/>
    </source>
</evidence>
<keyword evidence="1 6" id="KW-0597">Phosphoprotein</keyword>
<dbReference type="InterPro" id="IPR009057">
    <property type="entry name" value="Homeodomain-like_sf"/>
</dbReference>
<keyword evidence="5" id="KW-0804">Transcription</keyword>
<dbReference type="SMART" id="SM00448">
    <property type="entry name" value="REC"/>
    <property type="match status" value="1"/>
</dbReference>
<evidence type="ECO:0000256" key="2">
    <source>
        <dbReference type="ARBA" id="ARBA00023012"/>
    </source>
</evidence>
<evidence type="ECO:0000259" key="7">
    <source>
        <dbReference type="PROSITE" id="PS50110"/>
    </source>
</evidence>
<dbReference type="PATRIC" id="fig|36861.3.peg.2950"/>
<dbReference type="EMBL" id="LDUG01000053">
    <property type="protein sequence ID" value="KVW92770.1"/>
    <property type="molecule type" value="Genomic_DNA"/>
</dbReference>
<dbReference type="InterPro" id="IPR011006">
    <property type="entry name" value="CheY-like_superfamily"/>
</dbReference>
<dbReference type="OrthoDB" id="9802426at2"/>
<evidence type="ECO:0000313" key="9">
    <source>
        <dbReference type="Proteomes" id="UP000064243"/>
    </source>
</evidence>
<dbReference type="GO" id="GO:0000156">
    <property type="term" value="F:phosphorelay response regulator activity"/>
    <property type="evidence" value="ECO:0007669"/>
    <property type="project" value="TreeGrafter"/>
</dbReference>
<dbReference type="SUPFAM" id="SSF46689">
    <property type="entry name" value="Homeodomain-like"/>
    <property type="match status" value="1"/>
</dbReference>
<accession>A0A106BHR7</accession>
<dbReference type="SUPFAM" id="SSF52172">
    <property type="entry name" value="CheY-like"/>
    <property type="match status" value="1"/>
</dbReference>
<keyword evidence="4" id="KW-0238">DNA-binding</keyword>
<feature type="domain" description="Response regulatory" evidence="7">
    <location>
        <begin position="4"/>
        <end position="118"/>
    </location>
</feature>
<evidence type="ECO:0000256" key="1">
    <source>
        <dbReference type="ARBA" id="ARBA00022553"/>
    </source>
</evidence>
<dbReference type="PANTHER" id="PTHR48111">
    <property type="entry name" value="REGULATOR OF RPOS"/>
    <property type="match status" value="1"/>
</dbReference>
<comment type="caution">
    <text evidence="8">The sequence shown here is derived from an EMBL/GenBank/DDBJ whole genome shotgun (WGS) entry which is preliminary data.</text>
</comment>
<feature type="modified residue" description="4-aspartylphosphate" evidence="6">
    <location>
        <position position="53"/>
    </location>
</feature>
<protein>
    <submittedName>
        <fullName evidence="8">Chemotaxis protein CheY</fullName>
    </submittedName>
</protein>
<evidence type="ECO:0000256" key="6">
    <source>
        <dbReference type="PROSITE-ProRule" id="PRU00169"/>
    </source>
</evidence>
<dbReference type="InterPro" id="IPR039420">
    <property type="entry name" value="WalR-like"/>
</dbReference>
<dbReference type="PROSITE" id="PS50110">
    <property type="entry name" value="RESPONSE_REGULATORY"/>
    <property type="match status" value="1"/>
</dbReference>
<keyword evidence="9" id="KW-1185">Reference proteome</keyword>
<dbReference type="Proteomes" id="UP000064243">
    <property type="component" value="Unassembled WGS sequence"/>
</dbReference>
<keyword evidence="3" id="KW-0805">Transcription regulation</keyword>
<sequence>MNRKLLIVEDDVDFAAALARAMKKRGFEVALAHDASAARTVAKAFAPSHAVVDLKLSGESGLKVVAMLAARTPAPAIVVLTGYASIATAVEAVRLGARHYLAKPANADEVLAALLRDEPDAALEVSAEPLSVARLEWEHIQKVLNAHDGNISATARALKMHRRTLQRKLEKNPPKPG</sequence>
<proteinExistence type="predicted"/>
<dbReference type="InterPro" id="IPR002197">
    <property type="entry name" value="HTH_Fis"/>
</dbReference>
<evidence type="ECO:0000256" key="5">
    <source>
        <dbReference type="ARBA" id="ARBA00023163"/>
    </source>
</evidence>
<organism evidence="8 9">
    <name type="scientific">Thiobacillus denitrificans</name>
    <dbReference type="NCBI Taxonomy" id="36861"/>
    <lineage>
        <taxon>Bacteria</taxon>
        <taxon>Pseudomonadati</taxon>
        <taxon>Pseudomonadota</taxon>
        <taxon>Betaproteobacteria</taxon>
        <taxon>Nitrosomonadales</taxon>
        <taxon>Thiobacillaceae</taxon>
        <taxon>Thiobacillus</taxon>
    </lineage>
</organism>
<dbReference type="GO" id="GO:0006355">
    <property type="term" value="P:regulation of DNA-templated transcription"/>
    <property type="evidence" value="ECO:0007669"/>
    <property type="project" value="TreeGrafter"/>
</dbReference>
<evidence type="ECO:0000256" key="3">
    <source>
        <dbReference type="ARBA" id="ARBA00023015"/>
    </source>
</evidence>
<dbReference type="Gene3D" id="1.10.10.60">
    <property type="entry name" value="Homeodomain-like"/>
    <property type="match status" value="1"/>
</dbReference>
<dbReference type="STRING" id="1123392.GCA_000376425_02180"/>
<dbReference type="Pfam" id="PF00072">
    <property type="entry name" value="Response_reg"/>
    <property type="match status" value="1"/>
</dbReference>
<dbReference type="Pfam" id="PF02954">
    <property type="entry name" value="HTH_8"/>
    <property type="match status" value="1"/>
</dbReference>
<gene>
    <name evidence="8" type="ORF">ABW22_15490</name>
</gene>
<name>A0A106BHR7_THIDE</name>
<evidence type="ECO:0000313" key="8">
    <source>
        <dbReference type="EMBL" id="KVW92770.1"/>
    </source>
</evidence>
<dbReference type="InterPro" id="IPR001789">
    <property type="entry name" value="Sig_transdc_resp-reg_receiver"/>
</dbReference>
<dbReference type="AlphaFoldDB" id="A0A106BHR7"/>
<keyword evidence="2" id="KW-0902">Two-component regulatory system</keyword>
<dbReference type="GO" id="GO:0000976">
    <property type="term" value="F:transcription cis-regulatory region binding"/>
    <property type="evidence" value="ECO:0007669"/>
    <property type="project" value="TreeGrafter"/>
</dbReference>
<dbReference type="Gene3D" id="3.40.50.2300">
    <property type="match status" value="1"/>
</dbReference>
<reference evidence="8 9" key="1">
    <citation type="journal article" date="2015" name="Appl. Environ. Microbiol.">
        <title>Aerobic and Anaerobic Thiosulfate Oxidation by a Cold-Adapted, Subglacial Chemoautotroph.</title>
        <authorList>
            <person name="Harrold Z.R."/>
            <person name="Skidmore M.L."/>
            <person name="Hamilton T.L."/>
            <person name="Desch L."/>
            <person name="Amada K."/>
            <person name="van Gelder W."/>
            <person name="Glover K."/>
            <person name="Roden E.E."/>
            <person name="Boyd E.S."/>
        </authorList>
    </citation>
    <scope>NUCLEOTIDE SEQUENCE [LARGE SCALE GENOMIC DNA]</scope>
    <source>
        <strain evidence="8 9">RG</strain>
    </source>
</reference>
<dbReference type="RefSeq" id="WP_059758907.1">
    <property type="nucleotide sequence ID" value="NZ_LDUG01000053.1"/>
</dbReference>
<dbReference type="PANTHER" id="PTHR48111:SF1">
    <property type="entry name" value="TWO-COMPONENT RESPONSE REGULATOR ORR33"/>
    <property type="match status" value="1"/>
</dbReference>